<dbReference type="RefSeq" id="WP_343836605.1">
    <property type="nucleotide sequence ID" value="NZ_BAAADO010000001.1"/>
</dbReference>
<evidence type="ECO:0000313" key="2">
    <source>
        <dbReference type="Proteomes" id="UP001500880"/>
    </source>
</evidence>
<evidence type="ECO:0008006" key="3">
    <source>
        <dbReference type="Google" id="ProtNLM"/>
    </source>
</evidence>
<name>A0ABP3KJN2_9BACI</name>
<accession>A0ABP3KJN2</accession>
<evidence type="ECO:0000313" key="1">
    <source>
        <dbReference type="EMBL" id="GAA0481165.1"/>
    </source>
</evidence>
<reference evidence="2" key="1">
    <citation type="journal article" date="2019" name="Int. J. Syst. Evol. Microbiol.">
        <title>The Global Catalogue of Microorganisms (GCM) 10K type strain sequencing project: providing services to taxonomists for standard genome sequencing and annotation.</title>
        <authorList>
            <consortium name="The Broad Institute Genomics Platform"/>
            <consortium name="The Broad Institute Genome Sequencing Center for Infectious Disease"/>
            <person name="Wu L."/>
            <person name="Ma J."/>
        </authorList>
    </citation>
    <scope>NUCLEOTIDE SEQUENCE [LARGE SCALE GENOMIC DNA]</scope>
    <source>
        <strain evidence="2">JCM 12389</strain>
    </source>
</reference>
<organism evidence="1 2">
    <name type="scientific">Salinibacillus aidingensis</name>
    <dbReference type="NCBI Taxonomy" id="237684"/>
    <lineage>
        <taxon>Bacteria</taxon>
        <taxon>Bacillati</taxon>
        <taxon>Bacillota</taxon>
        <taxon>Bacilli</taxon>
        <taxon>Bacillales</taxon>
        <taxon>Bacillaceae</taxon>
        <taxon>Salinibacillus</taxon>
    </lineage>
</organism>
<comment type="caution">
    <text evidence="1">The sequence shown here is derived from an EMBL/GenBank/DDBJ whole genome shotgun (WGS) entry which is preliminary data.</text>
</comment>
<dbReference type="PROSITE" id="PS51257">
    <property type="entry name" value="PROKAR_LIPOPROTEIN"/>
    <property type="match status" value="1"/>
</dbReference>
<dbReference type="Proteomes" id="UP001500880">
    <property type="component" value="Unassembled WGS sequence"/>
</dbReference>
<gene>
    <name evidence="1" type="ORF">GCM10008986_02260</name>
</gene>
<keyword evidence="2" id="KW-1185">Reference proteome</keyword>
<protein>
    <recommendedName>
        <fullName evidence="3">Lipoprotein</fullName>
    </recommendedName>
</protein>
<dbReference type="EMBL" id="BAAADO010000001">
    <property type="protein sequence ID" value="GAA0481165.1"/>
    <property type="molecule type" value="Genomic_DNA"/>
</dbReference>
<sequence>MKISQAVWSFMAIVLLTGCMYPEEELQKNQIPNDMQLEMVQEAVSQYKNDHNGQLPIKNRDMDTDIFIKYPVDFKKLKQSGYLTTTPGNSYEQGGLYQYVIIRPETEATVKIVDLRQSEKLREINFQLEIYRNEHIYPPFGEEVAAGVYKIDIKKLGLEQRPVVQSPYTNQNLPIYMDTDGQLVIDYRKDLYKVIKEKEHNYQAGDDIRYLLADHYPFVPAYSLPYTLQDGEPVFHTYSENEKNQKKS</sequence>
<proteinExistence type="predicted"/>